<keyword evidence="2" id="KW-1185">Reference proteome</keyword>
<accession>A0A834LPW5</accession>
<dbReference type="Proteomes" id="UP000626092">
    <property type="component" value="Unassembled WGS sequence"/>
</dbReference>
<comment type="caution">
    <text evidence="1">The sequence shown here is derived from an EMBL/GenBank/DDBJ whole genome shotgun (WGS) entry which is preliminary data.</text>
</comment>
<name>A0A834LPW5_RHOSS</name>
<organism evidence="1 2">
    <name type="scientific">Rhododendron simsii</name>
    <name type="common">Sims's rhododendron</name>
    <dbReference type="NCBI Taxonomy" id="118357"/>
    <lineage>
        <taxon>Eukaryota</taxon>
        <taxon>Viridiplantae</taxon>
        <taxon>Streptophyta</taxon>
        <taxon>Embryophyta</taxon>
        <taxon>Tracheophyta</taxon>
        <taxon>Spermatophyta</taxon>
        <taxon>Magnoliopsida</taxon>
        <taxon>eudicotyledons</taxon>
        <taxon>Gunneridae</taxon>
        <taxon>Pentapetalae</taxon>
        <taxon>asterids</taxon>
        <taxon>Ericales</taxon>
        <taxon>Ericaceae</taxon>
        <taxon>Ericoideae</taxon>
        <taxon>Rhodoreae</taxon>
        <taxon>Rhododendron</taxon>
    </lineage>
</organism>
<gene>
    <name evidence="1" type="ORF">RHSIM_Rhsim05G0173100</name>
</gene>
<dbReference type="AlphaFoldDB" id="A0A834LPW5"/>
<sequence>MVNVEICYWAAGFWASPLYHLVPLDIRVRIGSSRSVPSCSPEYLLWIRSVSHPRVGCGEAPVWGRAREEEVLAVLEVVNRVVGDSGLGAVELHAALQEVQAILRPKIVIFRKQGVGASGRE</sequence>
<proteinExistence type="predicted"/>
<protein>
    <submittedName>
        <fullName evidence="1">Uncharacterized protein</fullName>
    </submittedName>
</protein>
<dbReference type="OrthoDB" id="1939162at2759"/>
<evidence type="ECO:0000313" key="1">
    <source>
        <dbReference type="EMBL" id="KAF7143065.1"/>
    </source>
</evidence>
<dbReference type="EMBL" id="WJXA01000005">
    <property type="protein sequence ID" value="KAF7143065.1"/>
    <property type="molecule type" value="Genomic_DNA"/>
</dbReference>
<reference evidence="1" key="1">
    <citation type="submission" date="2019-11" db="EMBL/GenBank/DDBJ databases">
        <authorList>
            <person name="Liu Y."/>
            <person name="Hou J."/>
            <person name="Li T.-Q."/>
            <person name="Guan C.-H."/>
            <person name="Wu X."/>
            <person name="Wu H.-Z."/>
            <person name="Ling F."/>
            <person name="Zhang R."/>
            <person name="Shi X.-G."/>
            <person name="Ren J.-P."/>
            <person name="Chen E.-F."/>
            <person name="Sun J.-M."/>
        </authorList>
    </citation>
    <scope>NUCLEOTIDE SEQUENCE</scope>
    <source>
        <strain evidence="1">Adult_tree_wgs_1</strain>
        <tissue evidence="1">Leaves</tissue>
    </source>
</reference>
<evidence type="ECO:0000313" key="2">
    <source>
        <dbReference type="Proteomes" id="UP000626092"/>
    </source>
</evidence>